<dbReference type="Proteomes" id="UP000192330">
    <property type="component" value="Unassembled WGS sequence"/>
</dbReference>
<sequence>MRVPQSSAAHRAFQLISREFGAQLDQFRLARIILFCIVEKFRELPCAKPWISMQH</sequence>
<evidence type="ECO:0000313" key="1">
    <source>
        <dbReference type="EMBL" id="SMD12442.1"/>
    </source>
</evidence>
<proteinExistence type="predicted"/>
<name>A0A1W2ES80_9RHOB</name>
<evidence type="ECO:0000313" key="2">
    <source>
        <dbReference type="Proteomes" id="UP000192330"/>
    </source>
</evidence>
<dbReference type="EMBL" id="FWYD01000041">
    <property type="protein sequence ID" value="SMD12442.1"/>
    <property type="molecule type" value="Genomic_DNA"/>
</dbReference>
<dbReference type="AlphaFoldDB" id="A0A1W2ES80"/>
<reference evidence="1 2" key="1">
    <citation type="submission" date="2017-04" db="EMBL/GenBank/DDBJ databases">
        <authorList>
            <person name="Afonso C.L."/>
            <person name="Miller P.J."/>
            <person name="Scott M.A."/>
            <person name="Spackman E."/>
            <person name="Goraichik I."/>
            <person name="Dimitrov K.M."/>
            <person name="Suarez D.L."/>
            <person name="Swayne D.E."/>
        </authorList>
    </citation>
    <scope>NUCLEOTIDE SEQUENCE [LARGE SCALE GENOMIC DNA]</scope>
    <source>
        <strain evidence="1 2">CGMCC 1.12644</strain>
    </source>
</reference>
<protein>
    <submittedName>
        <fullName evidence="1">Uncharacterized protein</fullName>
    </submittedName>
</protein>
<keyword evidence="2" id="KW-1185">Reference proteome</keyword>
<gene>
    <name evidence="1" type="ORF">SAMN06295998_1416</name>
</gene>
<organism evidence="1 2">
    <name type="scientific">Primorskyibacter flagellatus</name>
    <dbReference type="NCBI Taxonomy" id="1387277"/>
    <lineage>
        <taxon>Bacteria</taxon>
        <taxon>Pseudomonadati</taxon>
        <taxon>Pseudomonadota</taxon>
        <taxon>Alphaproteobacteria</taxon>
        <taxon>Rhodobacterales</taxon>
        <taxon>Roseobacteraceae</taxon>
        <taxon>Primorskyibacter</taxon>
    </lineage>
</organism>
<accession>A0A1W2ES80</accession>